<evidence type="ECO:0000313" key="1">
    <source>
        <dbReference type="EMBL" id="EQB44510.1"/>
    </source>
</evidence>
<dbReference type="Proteomes" id="UP000015530">
    <property type="component" value="Unassembled WGS sequence"/>
</dbReference>
<gene>
    <name evidence="1" type="ORF">CGLO_16740</name>
</gene>
<dbReference type="HOGENOM" id="CLU_3392265_0_0_1"/>
<proteinExistence type="predicted"/>
<protein>
    <submittedName>
        <fullName evidence="1">Uncharacterized protein</fullName>
    </submittedName>
</protein>
<accession>T0L8M3</accession>
<dbReference type="AlphaFoldDB" id="T0L8M3"/>
<evidence type="ECO:0000313" key="2">
    <source>
        <dbReference type="Proteomes" id="UP000015530"/>
    </source>
</evidence>
<comment type="caution">
    <text evidence="1">The sequence shown here is derived from an EMBL/GenBank/DDBJ whole genome shotgun (WGS) entry which is preliminary data.</text>
</comment>
<dbReference type="EMBL" id="AMYD01003978">
    <property type="protein sequence ID" value="EQB44510.1"/>
    <property type="molecule type" value="Genomic_DNA"/>
</dbReference>
<name>T0L8M3_COLGC</name>
<organism evidence="1 2">
    <name type="scientific">Colletotrichum gloeosporioides (strain Cg-14)</name>
    <name type="common">Anthracnose fungus</name>
    <name type="synonym">Glomerella cingulata</name>
    <dbReference type="NCBI Taxonomy" id="1237896"/>
    <lineage>
        <taxon>Eukaryota</taxon>
        <taxon>Fungi</taxon>
        <taxon>Dikarya</taxon>
        <taxon>Ascomycota</taxon>
        <taxon>Pezizomycotina</taxon>
        <taxon>Sordariomycetes</taxon>
        <taxon>Hypocreomycetidae</taxon>
        <taxon>Glomerellales</taxon>
        <taxon>Glomerellaceae</taxon>
        <taxon>Colletotrichum</taxon>
        <taxon>Colletotrichum gloeosporioides species complex</taxon>
    </lineage>
</organism>
<reference evidence="2" key="1">
    <citation type="journal article" date="2013" name="Mol. Plant Microbe Interact.">
        <title>Global aspects of pacC regulation of pathogenicity genes in Colletotrichum gloeosporioides as revealed by transcriptome analysis.</title>
        <authorList>
            <person name="Alkan N."/>
            <person name="Meng X."/>
            <person name="Friedlander G."/>
            <person name="Reuveni E."/>
            <person name="Sukno S."/>
            <person name="Sherman A."/>
            <person name="Thon M."/>
            <person name="Fluhr R."/>
            <person name="Prusky D."/>
        </authorList>
    </citation>
    <scope>NUCLEOTIDE SEQUENCE [LARGE SCALE GENOMIC DNA]</scope>
    <source>
        <strain evidence="2">Cg-14</strain>
    </source>
</reference>
<sequence>MTMTNPMPICGKRDDVPQEEWSYGLSYGSDKL</sequence>